<reference evidence="1" key="2">
    <citation type="submission" date="2013-04" db="UniProtKB">
        <authorList>
            <consortium name="EnsemblPlants"/>
        </authorList>
    </citation>
    <scope>IDENTIFICATION</scope>
</reference>
<reference evidence="1" key="1">
    <citation type="journal article" date="2013" name="Nat. Commun.">
        <title>Whole-genome sequencing of Oryza brachyantha reveals mechanisms underlying Oryza genome evolution.</title>
        <authorList>
            <person name="Chen J."/>
            <person name="Huang Q."/>
            <person name="Gao D."/>
            <person name="Wang J."/>
            <person name="Lang Y."/>
            <person name="Liu T."/>
            <person name="Li B."/>
            <person name="Bai Z."/>
            <person name="Luis Goicoechea J."/>
            <person name="Liang C."/>
            <person name="Chen C."/>
            <person name="Zhang W."/>
            <person name="Sun S."/>
            <person name="Liao Y."/>
            <person name="Zhang X."/>
            <person name="Yang L."/>
            <person name="Song C."/>
            <person name="Wang M."/>
            <person name="Shi J."/>
            <person name="Liu G."/>
            <person name="Liu J."/>
            <person name="Zhou H."/>
            <person name="Zhou W."/>
            <person name="Yu Q."/>
            <person name="An N."/>
            <person name="Chen Y."/>
            <person name="Cai Q."/>
            <person name="Wang B."/>
            <person name="Liu B."/>
            <person name="Min J."/>
            <person name="Huang Y."/>
            <person name="Wu H."/>
            <person name="Li Z."/>
            <person name="Zhang Y."/>
            <person name="Yin Y."/>
            <person name="Song W."/>
            <person name="Jiang J."/>
            <person name="Jackson S.A."/>
            <person name="Wing R.A."/>
            <person name="Wang J."/>
            <person name="Chen M."/>
        </authorList>
    </citation>
    <scope>NUCLEOTIDE SEQUENCE [LARGE SCALE GENOMIC DNA]</scope>
    <source>
        <strain evidence="1">cv. IRGC 101232</strain>
    </source>
</reference>
<evidence type="ECO:0000313" key="2">
    <source>
        <dbReference type="Proteomes" id="UP000006038"/>
    </source>
</evidence>
<protein>
    <submittedName>
        <fullName evidence="1">Uncharacterized protein</fullName>
    </submittedName>
</protein>
<dbReference type="EnsemblPlants" id="OB03G28030.1">
    <property type="protein sequence ID" value="OB03G28030.1"/>
    <property type="gene ID" value="OB03G28030"/>
</dbReference>
<accession>J3LP27</accession>
<name>J3LP27_ORYBR</name>
<organism evidence="1">
    <name type="scientific">Oryza brachyantha</name>
    <name type="common">malo sina</name>
    <dbReference type="NCBI Taxonomy" id="4533"/>
    <lineage>
        <taxon>Eukaryota</taxon>
        <taxon>Viridiplantae</taxon>
        <taxon>Streptophyta</taxon>
        <taxon>Embryophyta</taxon>
        <taxon>Tracheophyta</taxon>
        <taxon>Spermatophyta</taxon>
        <taxon>Magnoliopsida</taxon>
        <taxon>Liliopsida</taxon>
        <taxon>Poales</taxon>
        <taxon>Poaceae</taxon>
        <taxon>BOP clade</taxon>
        <taxon>Oryzoideae</taxon>
        <taxon>Oryzeae</taxon>
        <taxon>Oryzinae</taxon>
        <taxon>Oryza</taxon>
    </lineage>
</organism>
<proteinExistence type="predicted"/>
<dbReference type="HOGENOM" id="CLU_2982261_0_0_1"/>
<sequence>MQWHRWLHLHGDCFFFTQQHHSNCFNGRHMLFLFSISHLSNMQMPNQKSLSVIQNFTQ</sequence>
<dbReference type="Proteomes" id="UP000006038">
    <property type="component" value="Chromosome 3"/>
</dbReference>
<dbReference type="AlphaFoldDB" id="J3LP27"/>
<keyword evidence="2" id="KW-1185">Reference proteome</keyword>
<dbReference type="Gramene" id="OB03G28030.1">
    <property type="protein sequence ID" value="OB03G28030.1"/>
    <property type="gene ID" value="OB03G28030"/>
</dbReference>
<evidence type="ECO:0000313" key="1">
    <source>
        <dbReference type="EnsemblPlants" id="OB03G28030.1"/>
    </source>
</evidence>